<dbReference type="GO" id="GO:0004673">
    <property type="term" value="F:protein histidine kinase activity"/>
    <property type="evidence" value="ECO:0007669"/>
    <property type="project" value="UniProtKB-EC"/>
</dbReference>
<organism evidence="12 13">
    <name type="scientific">Gemmobacter lanyuensis</name>
    <dbReference type="NCBI Taxonomy" id="1054497"/>
    <lineage>
        <taxon>Bacteria</taxon>
        <taxon>Pseudomonadati</taxon>
        <taxon>Pseudomonadota</taxon>
        <taxon>Alphaproteobacteria</taxon>
        <taxon>Rhodobacterales</taxon>
        <taxon>Paracoccaceae</taxon>
        <taxon>Gemmobacter</taxon>
    </lineage>
</organism>
<dbReference type="Gene3D" id="2.30.30.40">
    <property type="entry name" value="SH3 Domains"/>
    <property type="match status" value="1"/>
</dbReference>
<dbReference type="PROSITE" id="PS50894">
    <property type="entry name" value="HPT"/>
    <property type="match status" value="1"/>
</dbReference>
<dbReference type="GO" id="GO:0006935">
    <property type="term" value="P:chemotaxis"/>
    <property type="evidence" value="ECO:0007669"/>
    <property type="project" value="InterPro"/>
</dbReference>
<keyword evidence="7" id="KW-0902">Two-component regulatory system</keyword>
<dbReference type="PANTHER" id="PTHR43395">
    <property type="entry name" value="SENSOR HISTIDINE KINASE CHEA"/>
    <property type="match status" value="1"/>
</dbReference>
<evidence type="ECO:0000256" key="3">
    <source>
        <dbReference type="ARBA" id="ARBA00022553"/>
    </source>
</evidence>
<keyword evidence="5" id="KW-0547">Nucleotide-binding</keyword>
<dbReference type="SMART" id="SM00073">
    <property type="entry name" value="HPT"/>
    <property type="match status" value="1"/>
</dbReference>
<feature type="compositionally biased region" description="Acidic residues" evidence="10">
    <location>
        <begin position="182"/>
        <end position="194"/>
    </location>
</feature>
<comment type="function">
    <text evidence="8">Involved in the transmission of sensory signals from the chemoreceptors to the flagellar motors. CheA is autophosphorylated; it can transfer its phosphate group to either CheB or CheY.</text>
</comment>
<dbReference type="InterPro" id="IPR051315">
    <property type="entry name" value="Bact_Chemotaxis_CheA"/>
</dbReference>
<reference evidence="12" key="2">
    <citation type="submission" date="2020-09" db="EMBL/GenBank/DDBJ databases">
        <authorList>
            <person name="Sun Q."/>
            <person name="Kim S."/>
        </authorList>
    </citation>
    <scope>NUCLEOTIDE SEQUENCE</scope>
    <source>
        <strain evidence="12">KCTC 23714</strain>
    </source>
</reference>
<dbReference type="Proteomes" id="UP000628984">
    <property type="component" value="Unassembled WGS sequence"/>
</dbReference>
<dbReference type="AlphaFoldDB" id="A0A918MFL5"/>
<evidence type="ECO:0000313" key="13">
    <source>
        <dbReference type="Proteomes" id="UP000628984"/>
    </source>
</evidence>
<protein>
    <recommendedName>
        <fullName evidence="2">histidine kinase</fullName>
        <ecNumber evidence="2">2.7.13.3</ecNumber>
    </recommendedName>
</protein>
<dbReference type="RefSeq" id="WP_189631967.1">
    <property type="nucleotide sequence ID" value="NZ_BMYQ01000001.1"/>
</dbReference>
<keyword evidence="4" id="KW-0808">Transferase</keyword>
<evidence type="ECO:0000259" key="11">
    <source>
        <dbReference type="PROSITE" id="PS50894"/>
    </source>
</evidence>
<dbReference type="InterPro" id="IPR036061">
    <property type="entry name" value="CheW-like_dom_sf"/>
</dbReference>
<sequence>MEDEMDEIWALYADDGQQALDAMETALDALAGCDKSAEESHISALFRAVHTFKGNSRVLGLAVVESRAHLAEDLIGLVRDQGVPLDEEIRDILLLAADVLRGMLEETAQTRADVSPDGSENLMDRLRDKIARCSGAEPAPPAAAPTPSVAVAPEPARVVEAAPVPTPAPEPAPAEGVFVPDSFDELPAEPEPDDYGLVANPAPPPEPAPAADLPSRSRLVDDPVYRKIFLGMVEETTEKLRAQIAASDDAGMAAFRNALDGLAHASGQIGLPDWAAMLSGYLADPAPGKEKLAQLMLDIDDRMQADFLAPVAVLDSDDDYLGGLRVPLAELAKLGLDFADTPDHRAKREELAQQIIAATQPLGFVRVIEAAQALTRVTNQAAYREGELALYEELAAVEAVLPEEARKEGASPRALLLNWCADHIFDTLAETSSLLERLQKESDRDPMFARFSQMMRRIHRACQHYRIDMAAQLSMSLLDLFARQQTVGGAPDAILNHIAQGFISTIELVFDRLAESDEVTEYDALQRLFAEASSVAFVSEGVISASAIERKLGLPREFHRVMSPESVRAAADALDKGMRFHILRADINDDERIAEAFLDWLGQHGNRPITNVTVFRGNETLFDFLLASPLTEGSVVEALAVLDPGGRKLLLLQTLTPANSDTVLAEEEPGSAIPQAAAVSVEMLEQIGEIATGQAMIHHMLGELAEADIVGQLDSLLRGLGIAAGPRGEVRAALTEYSDRLRDIVQLETQLLAQMAHLQEETVTLRTRPADSVLRPVATLAQTLSRHRGRDLSVTTLGGELALDVTLLETLRGVLRTLATARVEAADGPKSMCLTFRRDEESVQVTLEDDGASPISETALAPVLATVQRQHGRLRQVQVPGGRQRIHVSLPMTMVVLDGMVVGVDGVRYVLPVDAISTIVQSDPSARIRVAAGGGQQLLRLSKNEIVPIRSMLNRDAANDVYVILSSNGARVALPVDEVVGQQLVLLRPLRGVLKRLRNLNGIALLAGGEVGMVLSTSALCGAEAAA</sequence>
<dbReference type="SUPFAM" id="SSF47226">
    <property type="entry name" value="Histidine-containing phosphotransfer domain, HPT domain"/>
    <property type="match status" value="1"/>
</dbReference>
<feature type="modified residue" description="Phosphohistidine" evidence="9">
    <location>
        <position position="50"/>
    </location>
</feature>
<keyword evidence="6" id="KW-0418">Kinase</keyword>
<dbReference type="InterPro" id="IPR036641">
    <property type="entry name" value="HPT_dom_sf"/>
</dbReference>
<dbReference type="PANTHER" id="PTHR43395:SF10">
    <property type="entry name" value="CHEMOTAXIS PROTEIN CHEA"/>
    <property type="match status" value="1"/>
</dbReference>
<proteinExistence type="predicted"/>
<evidence type="ECO:0000313" key="12">
    <source>
        <dbReference type="EMBL" id="GGW21529.1"/>
    </source>
</evidence>
<dbReference type="EMBL" id="BMYQ01000001">
    <property type="protein sequence ID" value="GGW21529.1"/>
    <property type="molecule type" value="Genomic_DNA"/>
</dbReference>
<dbReference type="SUPFAM" id="SSF50341">
    <property type="entry name" value="CheW-like"/>
    <property type="match status" value="1"/>
</dbReference>
<dbReference type="EC" id="2.7.13.3" evidence="2"/>
<dbReference type="SMART" id="SM00260">
    <property type="entry name" value="CheW"/>
    <property type="match status" value="1"/>
</dbReference>
<evidence type="ECO:0000256" key="5">
    <source>
        <dbReference type="ARBA" id="ARBA00022741"/>
    </source>
</evidence>
<evidence type="ECO:0000256" key="6">
    <source>
        <dbReference type="ARBA" id="ARBA00022777"/>
    </source>
</evidence>
<evidence type="ECO:0000256" key="9">
    <source>
        <dbReference type="PROSITE-ProRule" id="PRU00110"/>
    </source>
</evidence>
<dbReference type="CDD" id="cd00088">
    <property type="entry name" value="HPT"/>
    <property type="match status" value="1"/>
</dbReference>
<reference evidence="12" key="1">
    <citation type="journal article" date="2014" name="Int. J. Syst. Evol. Microbiol.">
        <title>Complete genome sequence of Corynebacterium casei LMG S-19264T (=DSM 44701T), isolated from a smear-ripened cheese.</title>
        <authorList>
            <consortium name="US DOE Joint Genome Institute (JGI-PGF)"/>
            <person name="Walter F."/>
            <person name="Albersmeier A."/>
            <person name="Kalinowski J."/>
            <person name="Ruckert C."/>
        </authorList>
    </citation>
    <scope>NUCLEOTIDE SEQUENCE</scope>
    <source>
        <strain evidence="12">KCTC 23714</strain>
    </source>
</reference>
<evidence type="ECO:0000256" key="8">
    <source>
        <dbReference type="ARBA" id="ARBA00035100"/>
    </source>
</evidence>
<feature type="region of interest" description="Disordered" evidence="10">
    <location>
        <begin position="163"/>
        <end position="216"/>
    </location>
</feature>
<evidence type="ECO:0000256" key="1">
    <source>
        <dbReference type="ARBA" id="ARBA00000085"/>
    </source>
</evidence>
<comment type="caution">
    <text evidence="12">The sequence shown here is derived from an EMBL/GenBank/DDBJ whole genome shotgun (WGS) entry which is preliminary data.</text>
</comment>
<dbReference type="GO" id="GO:0000160">
    <property type="term" value="P:phosphorelay signal transduction system"/>
    <property type="evidence" value="ECO:0007669"/>
    <property type="project" value="UniProtKB-KW"/>
</dbReference>
<name>A0A918MFL5_9RHOB</name>
<dbReference type="InterPro" id="IPR008207">
    <property type="entry name" value="Sig_transdc_His_kin_Hpt_dom"/>
</dbReference>
<keyword evidence="3 9" id="KW-0597">Phosphoprotein</keyword>
<evidence type="ECO:0000256" key="4">
    <source>
        <dbReference type="ARBA" id="ARBA00022679"/>
    </source>
</evidence>
<dbReference type="Pfam" id="PF01627">
    <property type="entry name" value="Hpt"/>
    <property type="match status" value="1"/>
</dbReference>
<comment type="catalytic activity">
    <reaction evidence="1">
        <text>ATP + protein L-histidine = ADP + protein N-phospho-L-histidine.</text>
        <dbReference type="EC" id="2.7.13.3"/>
    </reaction>
</comment>
<evidence type="ECO:0000256" key="7">
    <source>
        <dbReference type="ARBA" id="ARBA00023012"/>
    </source>
</evidence>
<keyword evidence="13" id="KW-1185">Reference proteome</keyword>
<evidence type="ECO:0000256" key="2">
    <source>
        <dbReference type="ARBA" id="ARBA00012438"/>
    </source>
</evidence>
<gene>
    <name evidence="12" type="primary">cheA3</name>
    <name evidence="12" type="ORF">GCM10011452_02260</name>
</gene>
<dbReference type="Gene3D" id="1.20.120.160">
    <property type="entry name" value="HPT domain"/>
    <property type="match status" value="1"/>
</dbReference>
<feature type="domain" description="HPt" evidence="11">
    <location>
        <begin position="1"/>
        <end position="107"/>
    </location>
</feature>
<dbReference type="InterPro" id="IPR002545">
    <property type="entry name" value="CheW-lke_dom"/>
</dbReference>
<evidence type="ECO:0000256" key="10">
    <source>
        <dbReference type="SAM" id="MobiDB-lite"/>
    </source>
</evidence>
<dbReference type="Pfam" id="PF01584">
    <property type="entry name" value="CheW"/>
    <property type="match status" value="1"/>
</dbReference>
<accession>A0A918MFL5</accession>